<proteinExistence type="predicted"/>
<dbReference type="PROSITE" id="PS51683">
    <property type="entry name" value="SAM_OMT_II"/>
    <property type="match status" value="1"/>
</dbReference>
<dbReference type="SUPFAM" id="SSF53335">
    <property type="entry name" value="S-adenosyl-L-methionine-dependent methyltransferases"/>
    <property type="match status" value="1"/>
</dbReference>
<dbReference type="AlphaFoldDB" id="A0A8E2AHU6"/>
<dbReference type="InterPro" id="IPR001077">
    <property type="entry name" value="COMT_C"/>
</dbReference>
<dbReference type="OrthoDB" id="2410195at2759"/>
<feature type="domain" description="O-methyltransferase C-terminal" evidence="4">
    <location>
        <begin position="209"/>
        <end position="379"/>
    </location>
</feature>
<evidence type="ECO:0000256" key="2">
    <source>
        <dbReference type="ARBA" id="ARBA00022679"/>
    </source>
</evidence>
<protein>
    <submittedName>
        <fullName evidence="5">O-methyltransferase</fullName>
    </submittedName>
</protein>
<dbReference type="Gene3D" id="1.10.10.10">
    <property type="entry name" value="Winged helix-like DNA-binding domain superfamily/Winged helix DNA-binding domain"/>
    <property type="match status" value="1"/>
</dbReference>
<dbReference type="GO" id="GO:0032259">
    <property type="term" value="P:methylation"/>
    <property type="evidence" value="ECO:0007669"/>
    <property type="project" value="UniProtKB-KW"/>
</dbReference>
<evidence type="ECO:0000259" key="4">
    <source>
        <dbReference type="Pfam" id="PF00891"/>
    </source>
</evidence>
<dbReference type="SUPFAM" id="SSF46785">
    <property type="entry name" value="Winged helix' DNA-binding domain"/>
    <property type="match status" value="1"/>
</dbReference>
<evidence type="ECO:0000256" key="3">
    <source>
        <dbReference type="ARBA" id="ARBA00022691"/>
    </source>
</evidence>
<dbReference type="InterPro" id="IPR016461">
    <property type="entry name" value="COMT-like"/>
</dbReference>
<accession>A0A8E2AHU6</accession>
<dbReference type="InterPro" id="IPR036388">
    <property type="entry name" value="WH-like_DNA-bd_sf"/>
</dbReference>
<evidence type="ECO:0000256" key="1">
    <source>
        <dbReference type="ARBA" id="ARBA00022603"/>
    </source>
</evidence>
<dbReference type="GO" id="GO:0008171">
    <property type="term" value="F:O-methyltransferase activity"/>
    <property type="evidence" value="ECO:0007669"/>
    <property type="project" value="InterPro"/>
</dbReference>
<dbReference type="PANTHER" id="PTHR43712">
    <property type="entry name" value="PUTATIVE (AFU_ORTHOLOGUE AFUA_4G14580)-RELATED"/>
    <property type="match status" value="1"/>
</dbReference>
<sequence>MSTIKALADIISNGVASIQAACDSRNVSFPSLDEPFTPQSNAVRQEIYSDIIPIIAAAHQLIATLQAPPAYAIEKATSYLIAPSVSAVLAGNVVEILRDAGPQGLHVNVIAAENNMDGRKLARVLRFLANHHIFKEVTPDVFTNTSISSTLDTGKPLNELLQNTQEKYDNTQGFAALVGHLTDESLKSAAYLSDTLTDPRTASSYEPTESAFNRAFGTPNGMFEWYEQPENAFRLRRFNAGMRATAGETSEVLEGFEWDQLPKNSIVVDVGGGIGAMTKHLADNHKQLRYIVQDRAATIEGAVKVWETERPEAIKSGLVSLQVQDFFEEQPVTNASVFLLRAVVHDWPEHYAKKILQRLRPAATSTTKLILIEHIVRYSCRSEGQFKDIPGADEPEAPEPLLPNYGISGGREYVVDLQMMNLLNAQERTIPQFMELLRSAGWKLDRVIRSPSDRFALLVASPL</sequence>
<reference evidence="5 6" key="1">
    <citation type="submission" date="2016-07" db="EMBL/GenBank/DDBJ databases">
        <title>Draft genome of the white-rot fungus Obba rivulosa 3A-2.</title>
        <authorList>
            <consortium name="DOE Joint Genome Institute"/>
            <person name="Miettinen O."/>
            <person name="Riley R."/>
            <person name="Acob R."/>
            <person name="Barry K."/>
            <person name="Cullen D."/>
            <person name="De Vries R."/>
            <person name="Hainaut M."/>
            <person name="Hatakka A."/>
            <person name="Henrissat B."/>
            <person name="Hilden K."/>
            <person name="Kuo R."/>
            <person name="Labutti K."/>
            <person name="Lipzen A."/>
            <person name="Makela M.R."/>
            <person name="Sandor L."/>
            <person name="Spatafora J.W."/>
            <person name="Grigoriev I.V."/>
            <person name="Hibbett D.S."/>
        </authorList>
    </citation>
    <scope>NUCLEOTIDE SEQUENCE [LARGE SCALE GENOMIC DNA]</scope>
    <source>
        <strain evidence="5 6">3A-2</strain>
    </source>
</reference>
<dbReference type="Gene3D" id="3.40.50.150">
    <property type="entry name" value="Vaccinia Virus protein VP39"/>
    <property type="match status" value="1"/>
</dbReference>
<dbReference type="InterPro" id="IPR036390">
    <property type="entry name" value="WH_DNA-bd_sf"/>
</dbReference>
<organism evidence="5 6">
    <name type="scientific">Obba rivulosa</name>
    <dbReference type="NCBI Taxonomy" id="1052685"/>
    <lineage>
        <taxon>Eukaryota</taxon>
        <taxon>Fungi</taxon>
        <taxon>Dikarya</taxon>
        <taxon>Basidiomycota</taxon>
        <taxon>Agaricomycotina</taxon>
        <taxon>Agaricomycetes</taxon>
        <taxon>Polyporales</taxon>
        <taxon>Gelatoporiaceae</taxon>
        <taxon>Obba</taxon>
    </lineage>
</organism>
<dbReference type="EMBL" id="KV722640">
    <property type="protein sequence ID" value="OCH84738.1"/>
    <property type="molecule type" value="Genomic_DNA"/>
</dbReference>
<gene>
    <name evidence="5" type="ORF">OBBRIDRAFT_381718</name>
</gene>
<keyword evidence="6" id="KW-1185">Reference proteome</keyword>
<dbReference type="Pfam" id="PF00891">
    <property type="entry name" value="Methyltransf_2"/>
    <property type="match status" value="1"/>
</dbReference>
<keyword evidence="1 5" id="KW-0489">Methyltransferase</keyword>
<name>A0A8E2AHU6_9APHY</name>
<keyword evidence="2 5" id="KW-0808">Transferase</keyword>
<dbReference type="Proteomes" id="UP000250043">
    <property type="component" value="Unassembled WGS sequence"/>
</dbReference>
<dbReference type="InterPro" id="IPR029063">
    <property type="entry name" value="SAM-dependent_MTases_sf"/>
</dbReference>
<evidence type="ECO:0000313" key="5">
    <source>
        <dbReference type="EMBL" id="OCH84738.1"/>
    </source>
</evidence>
<keyword evidence="3" id="KW-0949">S-adenosyl-L-methionine</keyword>
<dbReference type="PANTHER" id="PTHR43712:SF2">
    <property type="entry name" value="O-METHYLTRANSFERASE CICE"/>
    <property type="match status" value="1"/>
</dbReference>
<evidence type="ECO:0000313" key="6">
    <source>
        <dbReference type="Proteomes" id="UP000250043"/>
    </source>
</evidence>